<sequence>MSGKYDDIINLPHPTSKKHPRMSRQNRAAQFSPFAALTGYEAEIREIARQTEKKKQLSEDQWDMLNEKIMELLKLPHKPVRAVVTYFVPDPKKEGGTYRKKDCYIDKISMEKRVLLLENKEKIFFDEIWDIEL</sequence>
<evidence type="ECO:0000256" key="1">
    <source>
        <dbReference type="SAM" id="MobiDB-lite"/>
    </source>
</evidence>
<proteinExistence type="predicted"/>
<dbReference type="EMBL" id="FRAH01000129">
    <property type="protein sequence ID" value="SHL53451.1"/>
    <property type="molecule type" value="Genomic_DNA"/>
</dbReference>
<feature type="region of interest" description="Disordered" evidence="1">
    <location>
        <begin position="1"/>
        <end position="27"/>
    </location>
</feature>
<feature type="compositionally biased region" description="Basic residues" evidence="1">
    <location>
        <begin position="15"/>
        <end position="24"/>
    </location>
</feature>
<name>A0A1M7BET6_9FIRM</name>
<keyword evidence="3" id="KW-1185">Reference proteome</keyword>
<evidence type="ECO:0000313" key="3">
    <source>
        <dbReference type="Proteomes" id="UP000183975"/>
    </source>
</evidence>
<gene>
    <name evidence="2" type="ORF">SAMN02745138_03557</name>
</gene>
<organism evidence="2 3">
    <name type="scientific">Anaerotignum lactatifermentans DSM 14214</name>
    <dbReference type="NCBI Taxonomy" id="1121323"/>
    <lineage>
        <taxon>Bacteria</taxon>
        <taxon>Bacillati</taxon>
        <taxon>Bacillota</taxon>
        <taxon>Clostridia</taxon>
        <taxon>Lachnospirales</taxon>
        <taxon>Anaerotignaceae</taxon>
        <taxon>Anaerotignum</taxon>
    </lineage>
</organism>
<reference evidence="2 3" key="1">
    <citation type="submission" date="2016-11" db="EMBL/GenBank/DDBJ databases">
        <authorList>
            <person name="Jaros S."/>
            <person name="Januszkiewicz K."/>
            <person name="Wedrychowicz H."/>
        </authorList>
    </citation>
    <scope>NUCLEOTIDE SEQUENCE [LARGE SCALE GENOMIC DNA]</scope>
    <source>
        <strain evidence="2 3">DSM 14214</strain>
    </source>
</reference>
<dbReference type="RefSeq" id="WP_072853969.1">
    <property type="nucleotide sequence ID" value="NZ_FRAH01000129.1"/>
</dbReference>
<evidence type="ECO:0000313" key="2">
    <source>
        <dbReference type="EMBL" id="SHL53451.1"/>
    </source>
</evidence>
<dbReference type="AlphaFoldDB" id="A0A1M7BET6"/>
<accession>A0A1M7BET6</accession>
<protein>
    <recommendedName>
        <fullName evidence="4">YolD-like protein</fullName>
    </recommendedName>
</protein>
<dbReference type="OrthoDB" id="361760at2"/>
<evidence type="ECO:0008006" key="4">
    <source>
        <dbReference type="Google" id="ProtNLM"/>
    </source>
</evidence>
<dbReference type="Proteomes" id="UP000183975">
    <property type="component" value="Unassembled WGS sequence"/>
</dbReference>